<evidence type="ECO:0000256" key="6">
    <source>
        <dbReference type="ARBA" id="ARBA00023136"/>
    </source>
</evidence>
<dbReference type="OrthoDB" id="6114058at2759"/>
<feature type="compositionally biased region" description="Polar residues" evidence="7">
    <location>
        <begin position="57"/>
        <end position="66"/>
    </location>
</feature>
<feature type="region of interest" description="Disordered" evidence="7">
    <location>
        <begin position="1"/>
        <end position="163"/>
    </location>
</feature>
<keyword evidence="9" id="KW-1185">Reference proteome</keyword>
<evidence type="ECO:0000256" key="8">
    <source>
        <dbReference type="SAM" id="Phobius"/>
    </source>
</evidence>
<gene>
    <name evidence="10" type="primary">LOC108736607</name>
</gene>
<dbReference type="InterPro" id="IPR007007">
    <property type="entry name" value="Ninjurin"/>
</dbReference>
<feature type="transmembrane region" description="Helical" evidence="8">
    <location>
        <begin position="286"/>
        <end position="307"/>
    </location>
</feature>
<dbReference type="RefSeq" id="XP_018324588.1">
    <property type="nucleotide sequence ID" value="XM_018469086.2"/>
</dbReference>
<feature type="compositionally biased region" description="Low complexity" evidence="7">
    <location>
        <begin position="104"/>
        <end position="115"/>
    </location>
</feature>
<evidence type="ECO:0000313" key="10">
    <source>
        <dbReference type="RefSeq" id="XP_018324588.1"/>
    </source>
</evidence>
<dbReference type="Pfam" id="PF04923">
    <property type="entry name" value="Ninjurin"/>
    <property type="match status" value="1"/>
</dbReference>
<evidence type="ECO:0000256" key="5">
    <source>
        <dbReference type="ARBA" id="ARBA00022989"/>
    </source>
</evidence>
<comment type="similarity">
    <text evidence="2">Belongs to the ninjurin family.</text>
</comment>
<keyword evidence="3 8" id="KW-0812">Transmembrane</keyword>
<organism evidence="9 10">
    <name type="scientific">Agrilus planipennis</name>
    <name type="common">Emerald ash borer</name>
    <name type="synonym">Agrilus marcopoli</name>
    <dbReference type="NCBI Taxonomy" id="224129"/>
    <lineage>
        <taxon>Eukaryota</taxon>
        <taxon>Metazoa</taxon>
        <taxon>Ecdysozoa</taxon>
        <taxon>Arthropoda</taxon>
        <taxon>Hexapoda</taxon>
        <taxon>Insecta</taxon>
        <taxon>Pterygota</taxon>
        <taxon>Neoptera</taxon>
        <taxon>Endopterygota</taxon>
        <taxon>Coleoptera</taxon>
        <taxon>Polyphaga</taxon>
        <taxon>Elateriformia</taxon>
        <taxon>Buprestoidea</taxon>
        <taxon>Buprestidae</taxon>
        <taxon>Agrilinae</taxon>
        <taxon>Agrilus</taxon>
    </lineage>
</organism>
<dbReference type="AlphaFoldDB" id="A0A1W4WWS0"/>
<dbReference type="GeneID" id="108736607"/>
<dbReference type="GO" id="GO:0042246">
    <property type="term" value="P:tissue regeneration"/>
    <property type="evidence" value="ECO:0007669"/>
    <property type="project" value="InterPro"/>
</dbReference>
<dbReference type="GO" id="GO:0016020">
    <property type="term" value="C:membrane"/>
    <property type="evidence" value="ECO:0007669"/>
    <property type="project" value="UniProtKB-SubCell"/>
</dbReference>
<name>A0A1W4WWS0_AGRPL</name>
<reference evidence="10" key="1">
    <citation type="submission" date="2025-08" db="UniProtKB">
        <authorList>
            <consortium name="RefSeq"/>
        </authorList>
    </citation>
    <scope>IDENTIFICATION</scope>
    <source>
        <tissue evidence="10">Entire body</tissue>
    </source>
</reference>
<dbReference type="KEGG" id="apln:108736607"/>
<evidence type="ECO:0000256" key="7">
    <source>
        <dbReference type="SAM" id="MobiDB-lite"/>
    </source>
</evidence>
<protein>
    <submittedName>
        <fullName evidence="10">Uncharacterized protein LOC108736607 isoform X1</fullName>
    </submittedName>
</protein>
<accession>A0A1W4WWS0</accession>
<comment type="subcellular location">
    <subcellularLocation>
        <location evidence="1">Membrane</location>
        <topology evidence="1">Multi-pass membrane protein</topology>
    </subcellularLocation>
</comment>
<feature type="transmembrane region" description="Helical" evidence="8">
    <location>
        <begin position="241"/>
        <end position="265"/>
    </location>
</feature>
<evidence type="ECO:0000313" key="9">
    <source>
        <dbReference type="Proteomes" id="UP000192223"/>
    </source>
</evidence>
<evidence type="ECO:0000256" key="1">
    <source>
        <dbReference type="ARBA" id="ARBA00004141"/>
    </source>
</evidence>
<proteinExistence type="inferred from homology"/>
<dbReference type="FunCoup" id="A0A1W4WWS0">
    <property type="interactions" value="19"/>
</dbReference>
<sequence length="316" mass="35089">MSDAADESDKPVAPVIGLNDQPSEIVHTNEKSDNRINTAVPYSERIRQYYNRRMPVSRSNPRQTANPDVEVIPQKPSKKPEIEEEEGGDDRETVNDPYPGVDDGFFGNGTNNNNNPDVENIPLVPKTPTRTNPPEGEDQPGNNPDNDDGRDEPDIGRPYIPGRHFPTVPEFGPHWPNHPEKPSNFPGIRPDVEGGIPEPLPDINVYQHKKTLAQGMMDLALFSANANQLRYVLESYDRHPYYYPSLVLISLSIIFQVAVGIGLICNAHYNVKDEREICIANKLNNYTVLGIFLVTVLNVFISAFGVANISPSSVAP</sequence>
<evidence type="ECO:0000256" key="2">
    <source>
        <dbReference type="ARBA" id="ARBA00008141"/>
    </source>
</evidence>
<dbReference type="PANTHER" id="PTHR12316">
    <property type="entry name" value="NINJURIN-RELATED"/>
    <property type="match status" value="1"/>
</dbReference>
<keyword evidence="5 8" id="KW-1133">Transmembrane helix</keyword>
<dbReference type="InParanoid" id="A0A1W4WWS0"/>
<dbReference type="PANTHER" id="PTHR12316:SF20">
    <property type="entry name" value="NINJURIN-A"/>
    <property type="match status" value="1"/>
</dbReference>
<dbReference type="GO" id="GO:0007155">
    <property type="term" value="P:cell adhesion"/>
    <property type="evidence" value="ECO:0007669"/>
    <property type="project" value="UniProtKB-KW"/>
</dbReference>
<evidence type="ECO:0000256" key="3">
    <source>
        <dbReference type="ARBA" id="ARBA00022692"/>
    </source>
</evidence>
<keyword evidence="6 8" id="KW-0472">Membrane</keyword>
<keyword evidence="4" id="KW-0130">Cell adhesion</keyword>
<evidence type="ECO:0000256" key="4">
    <source>
        <dbReference type="ARBA" id="ARBA00022889"/>
    </source>
</evidence>
<dbReference type="Proteomes" id="UP000192223">
    <property type="component" value="Unplaced"/>
</dbReference>